<comment type="subcellular location">
    <subcellularLocation>
        <location evidence="1">Membrane</location>
        <topology evidence="1">Multi-pass membrane protein</topology>
    </subcellularLocation>
</comment>
<proteinExistence type="predicted"/>
<dbReference type="Gene3D" id="1.20.1250.20">
    <property type="entry name" value="MFS general substrate transporter like domains"/>
    <property type="match status" value="1"/>
</dbReference>
<dbReference type="Proteomes" id="UP000023152">
    <property type="component" value="Unassembled WGS sequence"/>
</dbReference>
<organism evidence="7 8">
    <name type="scientific">Reticulomyxa filosa</name>
    <dbReference type="NCBI Taxonomy" id="46433"/>
    <lineage>
        <taxon>Eukaryota</taxon>
        <taxon>Sar</taxon>
        <taxon>Rhizaria</taxon>
        <taxon>Retaria</taxon>
        <taxon>Foraminifera</taxon>
        <taxon>Monothalamids</taxon>
        <taxon>Reticulomyxidae</taxon>
        <taxon>Reticulomyxa</taxon>
    </lineage>
</organism>
<feature type="transmembrane region" description="Helical" evidence="6">
    <location>
        <begin position="124"/>
        <end position="142"/>
    </location>
</feature>
<dbReference type="InterPro" id="IPR036259">
    <property type="entry name" value="MFS_trans_sf"/>
</dbReference>
<name>X6P5K4_RETFI</name>
<accession>X6P5K4</accession>
<evidence type="ECO:0000313" key="8">
    <source>
        <dbReference type="Proteomes" id="UP000023152"/>
    </source>
</evidence>
<evidence type="ECO:0000313" key="7">
    <source>
        <dbReference type="EMBL" id="ETO33383.1"/>
    </source>
</evidence>
<evidence type="ECO:0000256" key="5">
    <source>
        <dbReference type="ARBA" id="ARBA00023136"/>
    </source>
</evidence>
<reference evidence="7 8" key="1">
    <citation type="journal article" date="2013" name="Curr. Biol.">
        <title>The Genome of the Foraminiferan Reticulomyxa filosa.</title>
        <authorList>
            <person name="Glockner G."/>
            <person name="Hulsmann N."/>
            <person name="Schleicher M."/>
            <person name="Noegel A.A."/>
            <person name="Eichinger L."/>
            <person name="Gallinger C."/>
            <person name="Pawlowski J."/>
            <person name="Sierra R."/>
            <person name="Euteneuer U."/>
            <person name="Pillet L."/>
            <person name="Moustafa A."/>
            <person name="Platzer M."/>
            <person name="Groth M."/>
            <person name="Szafranski K."/>
            <person name="Schliwa M."/>
        </authorList>
    </citation>
    <scope>NUCLEOTIDE SEQUENCE [LARGE SCALE GENOMIC DNA]</scope>
</reference>
<protein>
    <recommendedName>
        <fullName evidence="9">Major facilitator superfamily (MFS) profile domain-containing protein</fullName>
    </recommendedName>
</protein>
<keyword evidence="3 6" id="KW-0812">Transmembrane</keyword>
<dbReference type="OrthoDB" id="10262656at2759"/>
<feature type="transmembrane region" description="Helical" evidence="6">
    <location>
        <begin position="380"/>
        <end position="403"/>
    </location>
</feature>
<dbReference type="PANTHER" id="PTHR23504:SF1">
    <property type="entry name" value="GH21943P-RELATED"/>
    <property type="match status" value="1"/>
</dbReference>
<keyword evidence="8" id="KW-1185">Reference proteome</keyword>
<feature type="transmembrane region" description="Helical" evidence="6">
    <location>
        <begin position="497"/>
        <end position="517"/>
    </location>
</feature>
<feature type="transmembrane region" description="Helical" evidence="6">
    <location>
        <begin position="148"/>
        <end position="165"/>
    </location>
</feature>
<gene>
    <name evidence="7" type="ORF">RFI_03724</name>
</gene>
<evidence type="ECO:0000256" key="6">
    <source>
        <dbReference type="SAM" id="Phobius"/>
    </source>
</evidence>
<evidence type="ECO:0000256" key="2">
    <source>
        <dbReference type="ARBA" id="ARBA00022448"/>
    </source>
</evidence>
<feature type="transmembrane region" description="Helical" evidence="6">
    <location>
        <begin position="350"/>
        <end position="373"/>
    </location>
</feature>
<evidence type="ECO:0000256" key="4">
    <source>
        <dbReference type="ARBA" id="ARBA00022989"/>
    </source>
</evidence>
<feature type="transmembrane region" description="Helical" evidence="6">
    <location>
        <begin position="307"/>
        <end position="330"/>
    </location>
</feature>
<dbReference type="AlphaFoldDB" id="X6P5K4"/>
<feature type="transmembrane region" description="Helical" evidence="6">
    <location>
        <begin position="85"/>
        <end position="103"/>
    </location>
</feature>
<evidence type="ECO:0000256" key="1">
    <source>
        <dbReference type="ARBA" id="ARBA00004141"/>
    </source>
</evidence>
<dbReference type="InterPro" id="IPR011701">
    <property type="entry name" value="MFS"/>
</dbReference>
<keyword evidence="5 6" id="KW-0472">Membrane</keyword>
<dbReference type="GO" id="GO:0022857">
    <property type="term" value="F:transmembrane transporter activity"/>
    <property type="evidence" value="ECO:0007669"/>
    <property type="project" value="InterPro"/>
</dbReference>
<evidence type="ECO:0008006" key="9">
    <source>
        <dbReference type="Google" id="ProtNLM"/>
    </source>
</evidence>
<comment type="caution">
    <text evidence="7">The sequence shown here is derived from an EMBL/GenBank/DDBJ whole genome shotgun (WGS) entry which is preliminary data.</text>
</comment>
<feature type="transmembrane region" description="Helical" evidence="6">
    <location>
        <begin position="186"/>
        <end position="213"/>
    </location>
</feature>
<feature type="transmembrane region" description="Helical" evidence="6">
    <location>
        <begin position="219"/>
        <end position="237"/>
    </location>
</feature>
<dbReference type="EMBL" id="ASPP01003437">
    <property type="protein sequence ID" value="ETO33383.1"/>
    <property type="molecule type" value="Genomic_DNA"/>
</dbReference>
<keyword evidence="4 6" id="KW-1133">Transmembrane helix</keyword>
<dbReference type="PANTHER" id="PTHR23504">
    <property type="entry name" value="MAJOR FACILITATOR SUPERFAMILY DOMAIN-CONTAINING PROTEIN 10"/>
    <property type="match status" value="1"/>
</dbReference>
<dbReference type="Pfam" id="PF07690">
    <property type="entry name" value="MFS_1"/>
    <property type="match status" value="1"/>
</dbReference>
<sequence>MESPFIHAKADTLTAKKVLSSWPLWKTTVTGLFIAFGYQFVDIVSPVLGDKYFGKNNDDGSCDTSGNATYSYWSGVGIFYARLHWLKNIYIVYFVQLMVSYYSKKKNNNNNNLIKGKLSDIYGRKNMLIISWFCIFMSSFPMTFTKNVWWFLIMIPVGEISGTFNGMPTVLQASFADVIPEDYRTFVYAVLYGIAGVVVIIASILTAVIQPIFHIRGVFIAYDIIFFVSFLWLIFVYEETLSVQMRLENKAKYAKEDELSLQGYILPNTTDTVISKIRNKWYSCWASFLHQLKKPLLPLLRIRENPIIFWISMLSIVVGLPESGISDILANYTNDLLHLCSTDEQTQFNAIGTVFLGLALLGSQLIVMPILTIKLRLHDLTLIFILLVVMLISGFSGVFLYFLPYKWMGYEIVVLFFFWFKTYPYLTAMYLVRFAFGLSFIAVPITSGAMSRRLDPNTQGVGFGVLHAVQGLTYCVAPYSLGALYKAFENYGWLKTAPYLAAVLLTCCGFPIAFGPLRRVLLEYDAKHVHKSVPLPEESETQSIAQVSQTFTQSQTEISFSEHP</sequence>
<feature type="transmembrane region" description="Helical" evidence="6">
    <location>
        <begin position="423"/>
        <end position="443"/>
    </location>
</feature>
<dbReference type="GO" id="GO:0016020">
    <property type="term" value="C:membrane"/>
    <property type="evidence" value="ECO:0007669"/>
    <property type="project" value="UniProtKB-SubCell"/>
</dbReference>
<dbReference type="SUPFAM" id="SSF103473">
    <property type="entry name" value="MFS general substrate transporter"/>
    <property type="match status" value="1"/>
</dbReference>
<evidence type="ECO:0000256" key="3">
    <source>
        <dbReference type="ARBA" id="ARBA00022692"/>
    </source>
</evidence>
<keyword evidence="2" id="KW-0813">Transport</keyword>
<feature type="transmembrane region" description="Helical" evidence="6">
    <location>
        <begin position="464"/>
        <end position="485"/>
    </location>
</feature>